<dbReference type="PANTHER" id="PTHR46028">
    <property type="entry name" value="KYNURENINE 3-MONOOXYGENASE"/>
    <property type="match status" value="1"/>
</dbReference>
<reference evidence="13" key="1">
    <citation type="journal article" date="2018" name="PLoS Negl. Trop. Dis.">
        <title>An insight into the salivary gland and fat body transcriptome of Panstrongylus lignarius (Hemiptera: Heteroptera), the main vector of Chagas disease in Peru.</title>
        <authorList>
            <person name="Nevoa J.C."/>
            <person name="Mendes M.T."/>
            <person name="da Silva M.V."/>
            <person name="Soares S.C."/>
            <person name="Oliveira C.J.F."/>
            <person name="Ribeiro J.M.C."/>
        </authorList>
    </citation>
    <scope>NUCLEOTIDE SEQUENCE</scope>
</reference>
<comment type="cofactor">
    <cofactor evidence="1 10">
        <name>FAD</name>
        <dbReference type="ChEBI" id="CHEBI:57692"/>
    </cofactor>
</comment>
<evidence type="ECO:0000313" key="13">
    <source>
        <dbReference type="EMBL" id="JAW09790.1"/>
    </source>
</evidence>
<dbReference type="UniPathway" id="UPA00253">
    <property type="reaction ID" value="UER00328"/>
</dbReference>
<keyword evidence="2 10" id="KW-0285">Flavoprotein</keyword>
<feature type="domain" description="FAD-binding" evidence="12">
    <location>
        <begin position="36"/>
        <end position="383"/>
    </location>
</feature>
<dbReference type="EC" id="1.14.13.9" evidence="10"/>
<dbReference type="GO" id="GO:0004502">
    <property type="term" value="F:kynurenine 3-monooxygenase activity"/>
    <property type="evidence" value="ECO:0007669"/>
    <property type="project" value="UniProtKB-UniRule"/>
</dbReference>
<keyword evidence="8 10" id="KW-0496">Mitochondrion</keyword>
<feature type="transmembrane region" description="Helical" evidence="11">
    <location>
        <begin position="450"/>
        <end position="471"/>
    </location>
</feature>
<keyword evidence="5 10" id="KW-0521">NADP</keyword>
<dbReference type="Pfam" id="PF01494">
    <property type="entry name" value="FAD_binding_3"/>
    <property type="match status" value="1"/>
</dbReference>
<evidence type="ECO:0000256" key="11">
    <source>
        <dbReference type="SAM" id="Phobius"/>
    </source>
</evidence>
<dbReference type="EMBL" id="GFTR01006636">
    <property type="protein sequence ID" value="JAW09790.1"/>
    <property type="molecule type" value="Transcribed_RNA"/>
</dbReference>
<evidence type="ECO:0000256" key="9">
    <source>
        <dbReference type="ARBA" id="ARBA00047818"/>
    </source>
</evidence>
<evidence type="ECO:0000256" key="10">
    <source>
        <dbReference type="HAMAP-Rule" id="MF_03018"/>
    </source>
</evidence>
<keyword evidence="6 10" id="KW-0560">Oxidoreductase</keyword>
<dbReference type="InterPro" id="IPR002938">
    <property type="entry name" value="FAD-bd"/>
</dbReference>
<evidence type="ECO:0000256" key="8">
    <source>
        <dbReference type="ARBA" id="ARBA00023128"/>
    </source>
</evidence>
<evidence type="ECO:0000256" key="3">
    <source>
        <dbReference type="ARBA" id="ARBA00022642"/>
    </source>
</evidence>
<keyword evidence="3 10" id="KW-0662">Pyridine nucleotide biosynthesis</keyword>
<keyword evidence="11" id="KW-0812">Transmembrane</keyword>
<dbReference type="AlphaFoldDB" id="A0A224XMX8"/>
<dbReference type="GO" id="GO:0019805">
    <property type="term" value="P:quinolinate biosynthetic process"/>
    <property type="evidence" value="ECO:0007669"/>
    <property type="project" value="UniProtKB-UniRule"/>
</dbReference>
<dbReference type="FunFam" id="3.50.50.60:FF:000129">
    <property type="entry name" value="Kynurenine 3-monooxygenase"/>
    <property type="match status" value="1"/>
</dbReference>
<dbReference type="InterPro" id="IPR027545">
    <property type="entry name" value="Kynurenine_monooxygenase"/>
</dbReference>
<evidence type="ECO:0000256" key="2">
    <source>
        <dbReference type="ARBA" id="ARBA00022630"/>
    </source>
</evidence>
<organism evidence="13">
    <name type="scientific">Panstrongylus lignarius</name>
    <dbReference type="NCBI Taxonomy" id="156445"/>
    <lineage>
        <taxon>Eukaryota</taxon>
        <taxon>Metazoa</taxon>
        <taxon>Ecdysozoa</taxon>
        <taxon>Arthropoda</taxon>
        <taxon>Hexapoda</taxon>
        <taxon>Insecta</taxon>
        <taxon>Pterygota</taxon>
        <taxon>Neoptera</taxon>
        <taxon>Paraneoptera</taxon>
        <taxon>Hemiptera</taxon>
        <taxon>Heteroptera</taxon>
        <taxon>Panheteroptera</taxon>
        <taxon>Cimicomorpha</taxon>
        <taxon>Reduviidae</taxon>
        <taxon>Triatominae</taxon>
        <taxon>Panstrongylus</taxon>
    </lineage>
</organism>
<dbReference type="InterPro" id="IPR036188">
    <property type="entry name" value="FAD/NAD-bd_sf"/>
</dbReference>
<keyword evidence="11" id="KW-1133">Transmembrane helix</keyword>
<sequence length="485" mass="55867">MMFLIVLYLIVVLLTFFSEFWCIIKHSFKDMENNSKIAIVGGGLVGSLCACYFGKRGYDVHLYEFREDIRKCELVQGRSINLALSTRGREALKGVGLDKSITEYGIPMYGRMIHDTNGRTRSIPYDPVLNRCIYSVGRKYLNEILLTEAEKDSNVHFHFEHKLINVNFTDSKMTFKKPNGALVDEKADLIIGADGAFSAVRNQMVRREMVNYSQTYIKHGYMELCIPPQNNHMMAANHLHIWPRGGFMMIALPNQDKSWTVTLFMPHQEFAKIDHEKAVLHFFNFYFPDALDIIGRDLIVSTFLSTKPSFLVSIKCSPYHVDGKAVIIGDAAHAMVPFFGQGMNAGFEDVRLIDDILHNYGYSISEALRKFSKTRNPNVEAICDLAMYNYVEMRDLVNRPSFIFRKYLDNFLYRIAPTFWVPLYQSVTFSSMDYKNCISNKKWQDSVLRFIFYCLVFLGVCTIFIGSRITYFDASIMDLPSRDDL</sequence>
<keyword evidence="7 10" id="KW-0503">Monooxygenase</keyword>
<evidence type="ECO:0000256" key="6">
    <source>
        <dbReference type="ARBA" id="ARBA00023002"/>
    </source>
</evidence>
<dbReference type="GO" id="GO:0070189">
    <property type="term" value="P:kynurenine metabolic process"/>
    <property type="evidence" value="ECO:0007669"/>
    <property type="project" value="TreeGrafter"/>
</dbReference>
<protein>
    <recommendedName>
        <fullName evidence="10">Kynurenine 3-monooxygenase</fullName>
        <ecNumber evidence="10">1.14.13.9</ecNumber>
    </recommendedName>
    <alternativeName>
        <fullName evidence="10">Kynurenine 3-hydroxylase</fullName>
    </alternativeName>
</protein>
<evidence type="ECO:0000259" key="12">
    <source>
        <dbReference type="Pfam" id="PF01494"/>
    </source>
</evidence>
<comment type="pathway">
    <text evidence="10">Cofactor biosynthesis; NAD(+) biosynthesis; quinolinate from L-kynurenine: step 1/3.</text>
</comment>
<comment type="subcellular location">
    <subcellularLocation>
        <location evidence="10">Mitochondrion</location>
    </subcellularLocation>
    <subcellularLocation>
        <location evidence="10">Membrane</location>
        <topology evidence="10">Multi-pass membrane protein</topology>
    </subcellularLocation>
</comment>
<comment type="catalytic activity">
    <reaction evidence="9 10">
        <text>L-kynurenine + NADPH + O2 + H(+) = 3-hydroxy-L-kynurenine + NADP(+) + H2O</text>
        <dbReference type="Rhea" id="RHEA:20545"/>
        <dbReference type="ChEBI" id="CHEBI:15377"/>
        <dbReference type="ChEBI" id="CHEBI:15378"/>
        <dbReference type="ChEBI" id="CHEBI:15379"/>
        <dbReference type="ChEBI" id="CHEBI:57783"/>
        <dbReference type="ChEBI" id="CHEBI:57959"/>
        <dbReference type="ChEBI" id="CHEBI:58125"/>
        <dbReference type="ChEBI" id="CHEBI:58349"/>
        <dbReference type="EC" id="1.14.13.9"/>
    </reaction>
</comment>
<keyword evidence="10 11" id="KW-0472">Membrane</keyword>
<proteinExistence type="inferred from homology"/>
<keyword evidence="4 10" id="KW-0274">FAD</keyword>
<evidence type="ECO:0000256" key="4">
    <source>
        <dbReference type="ARBA" id="ARBA00022827"/>
    </source>
</evidence>
<dbReference type="GO" id="GO:0034354">
    <property type="term" value="P:'de novo' NAD+ biosynthetic process from L-tryptophan"/>
    <property type="evidence" value="ECO:0007669"/>
    <property type="project" value="UniProtKB-UniRule"/>
</dbReference>
<dbReference type="PANTHER" id="PTHR46028:SF2">
    <property type="entry name" value="KYNURENINE 3-MONOOXYGENASE"/>
    <property type="match status" value="1"/>
</dbReference>
<evidence type="ECO:0000256" key="5">
    <source>
        <dbReference type="ARBA" id="ARBA00022857"/>
    </source>
</evidence>
<dbReference type="GO" id="GO:0006569">
    <property type="term" value="P:L-tryptophan catabolic process"/>
    <property type="evidence" value="ECO:0007669"/>
    <property type="project" value="UniProtKB-UniRule"/>
</dbReference>
<dbReference type="GO" id="GO:0005741">
    <property type="term" value="C:mitochondrial outer membrane"/>
    <property type="evidence" value="ECO:0007669"/>
    <property type="project" value="TreeGrafter"/>
</dbReference>
<dbReference type="GO" id="GO:0043420">
    <property type="term" value="P:anthranilate metabolic process"/>
    <property type="evidence" value="ECO:0007669"/>
    <property type="project" value="UniProtKB-UniRule"/>
</dbReference>
<evidence type="ECO:0000256" key="1">
    <source>
        <dbReference type="ARBA" id="ARBA00001974"/>
    </source>
</evidence>
<dbReference type="PRINTS" id="PR00420">
    <property type="entry name" value="RNGMNOXGNASE"/>
</dbReference>
<name>A0A224XMX8_9HEMI</name>
<dbReference type="HAMAP" id="MF_01971">
    <property type="entry name" value="Kynurenine_monooxygenase"/>
    <property type="match status" value="1"/>
</dbReference>
<dbReference type="SUPFAM" id="SSF51905">
    <property type="entry name" value="FAD/NAD(P)-binding domain"/>
    <property type="match status" value="1"/>
</dbReference>
<comment type="function">
    <text evidence="10">Catalyzes the hydroxylation of L-kynurenine (L-Kyn) to form 3-hydroxy-L-kynurenine (L-3OHKyn). Required for synthesis of quinolinic acid.</text>
</comment>
<dbReference type="Gene3D" id="3.50.50.60">
    <property type="entry name" value="FAD/NAD(P)-binding domain"/>
    <property type="match status" value="1"/>
</dbReference>
<accession>A0A224XMX8</accession>
<dbReference type="GO" id="GO:0071949">
    <property type="term" value="F:FAD binding"/>
    <property type="evidence" value="ECO:0007669"/>
    <property type="project" value="InterPro"/>
</dbReference>
<comment type="similarity">
    <text evidence="10">Belongs to the aromatic-ring hydroxylase family. KMO subfamily.</text>
</comment>
<evidence type="ECO:0000256" key="7">
    <source>
        <dbReference type="ARBA" id="ARBA00023033"/>
    </source>
</evidence>